<dbReference type="PATRIC" id="fig|1286171.3.peg.181"/>
<dbReference type="Pfam" id="PF13616">
    <property type="entry name" value="Rotamase_3"/>
    <property type="match status" value="1"/>
</dbReference>
<organism evidence="4 5">
    <name type="scientific">Peptoclostridium acidaminophilum DSM 3953</name>
    <dbReference type="NCBI Taxonomy" id="1286171"/>
    <lineage>
        <taxon>Bacteria</taxon>
        <taxon>Bacillati</taxon>
        <taxon>Bacillota</taxon>
        <taxon>Clostridia</taxon>
        <taxon>Peptostreptococcales</taxon>
        <taxon>Peptoclostridiaceae</taxon>
        <taxon>Peptoclostridium</taxon>
    </lineage>
</organism>
<evidence type="ECO:0000313" key="4">
    <source>
        <dbReference type="EMBL" id="AHM55548.1"/>
    </source>
</evidence>
<dbReference type="Gene3D" id="3.10.50.40">
    <property type="match status" value="1"/>
</dbReference>
<dbReference type="KEGG" id="eac:EAL2_c02150"/>
<dbReference type="eggNOG" id="COG0760">
    <property type="taxonomic scope" value="Bacteria"/>
</dbReference>
<evidence type="ECO:0000256" key="1">
    <source>
        <dbReference type="PROSITE-ProRule" id="PRU00278"/>
    </source>
</evidence>
<dbReference type="AlphaFoldDB" id="W8TCL6"/>
<dbReference type="RefSeq" id="WP_025434592.1">
    <property type="nucleotide sequence ID" value="NZ_CP007452.1"/>
</dbReference>
<feature type="chain" id="PRO_5038541883" evidence="2">
    <location>
        <begin position="22"/>
        <end position="331"/>
    </location>
</feature>
<gene>
    <name evidence="4" type="primary">prsA1</name>
    <name evidence="4" type="ORF">EAL2_c02150</name>
</gene>
<dbReference type="PANTHER" id="PTHR47245:SF2">
    <property type="entry name" value="PEPTIDYL-PROLYL CIS-TRANS ISOMERASE HP_0175-RELATED"/>
    <property type="match status" value="1"/>
</dbReference>
<feature type="domain" description="PpiC" evidence="3">
    <location>
        <begin position="178"/>
        <end position="284"/>
    </location>
</feature>
<dbReference type="PROSITE" id="PS51257">
    <property type="entry name" value="PROKAR_LIPOPROTEIN"/>
    <property type="match status" value="1"/>
</dbReference>
<sequence>MRKIMSIFIIALLSISLVACGSGKSGENVAKVNGKFITAQDFEKNLALTKKGYEGLYGEEIWTKDAGDGKTFNELIKEQVLETMISVEVLYQEAQKQGVKVDESEVDKALKEFKDSVAASADMKTFLEKSKIDDEFIKNQLRKELTVSGLEESFKAELKLTDADLEDYFEKNKENYRNQQVRASHILIKTVDDSMNPLSEDKIKEQEKLANEVLQKAKAGDDFAELAKTYSQDEGSAKNGGDLNFFGKGVMVPEFEEAAFKLEKGQISELVKSQFGYHIIKVTDKIDEIPEFEKLKDSIKSEMEQSKYNQFATELNEKAKIEKLLKDETKK</sequence>
<dbReference type="Pfam" id="PF13624">
    <property type="entry name" value="SurA_N_3"/>
    <property type="match status" value="1"/>
</dbReference>
<name>W8TCL6_PEPAC</name>
<evidence type="ECO:0000313" key="5">
    <source>
        <dbReference type="Proteomes" id="UP000019591"/>
    </source>
</evidence>
<keyword evidence="1 4" id="KW-0413">Isomerase</keyword>
<evidence type="ECO:0000256" key="2">
    <source>
        <dbReference type="SAM" id="SignalP"/>
    </source>
</evidence>
<dbReference type="SUPFAM" id="SSF54534">
    <property type="entry name" value="FKBP-like"/>
    <property type="match status" value="1"/>
</dbReference>
<dbReference type="SUPFAM" id="SSF109998">
    <property type="entry name" value="Triger factor/SurA peptide-binding domain-like"/>
    <property type="match status" value="1"/>
</dbReference>
<protein>
    <submittedName>
        <fullName evidence="4">Foldase protein PrsA</fullName>
        <ecNumber evidence="4">5.2.1.8</ecNumber>
    </submittedName>
</protein>
<proteinExistence type="predicted"/>
<dbReference type="InterPro" id="IPR046357">
    <property type="entry name" value="PPIase_dom_sf"/>
</dbReference>
<keyword evidence="2" id="KW-0732">Signal</keyword>
<accession>W8TCL6</accession>
<feature type="signal peptide" evidence="2">
    <location>
        <begin position="1"/>
        <end position="21"/>
    </location>
</feature>
<evidence type="ECO:0000259" key="3">
    <source>
        <dbReference type="PROSITE" id="PS50198"/>
    </source>
</evidence>
<dbReference type="InterPro" id="IPR050245">
    <property type="entry name" value="PrsA_foldase"/>
</dbReference>
<dbReference type="PANTHER" id="PTHR47245">
    <property type="entry name" value="PEPTIDYLPROLYL ISOMERASE"/>
    <property type="match status" value="1"/>
</dbReference>
<dbReference type="InterPro" id="IPR027304">
    <property type="entry name" value="Trigger_fact/SurA_dom_sf"/>
</dbReference>
<dbReference type="PROSITE" id="PS50198">
    <property type="entry name" value="PPIC_PPIASE_2"/>
    <property type="match status" value="1"/>
</dbReference>
<keyword evidence="1" id="KW-0697">Rotamase</keyword>
<dbReference type="GO" id="GO:0003755">
    <property type="term" value="F:peptidyl-prolyl cis-trans isomerase activity"/>
    <property type="evidence" value="ECO:0007669"/>
    <property type="project" value="UniProtKB-KW"/>
</dbReference>
<dbReference type="Proteomes" id="UP000019591">
    <property type="component" value="Chromosome"/>
</dbReference>
<dbReference type="Gene3D" id="1.10.4030.10">
    <property type="entry name" value="Porin chaperone SurA, peptide-binding domain"/>
    <property type="match status" value="1"/>
</dbReference>
<keyword evidence="5" id="KW-1185">Reference proteome</keyword>
<dbReference type="STRING" id="1286171.EAL2_c02150"/>
<dbReference type="HOGENOM" id="CLU_034646_5_2_9"/>
<dbReference type="EMBL" id="CP007452">
    <property type="protein sequence ID" value="AHM55548.1"/>
    <property type="molecule type" value="Genomic_DNA"/>
</dbReference>
<dbReference type="InterPro" id="IPR000297">
    <property type="entry name" value="PPIase_PpiC"/>
</dbReference>
<reference evidence="4 5" key="1">
    <citation type="journal article" date="2014" name="Genome Announc.">
        <title>Complete Genome Sequence of Amino Acid-Utilizing Eubacterium acidaminophilum al-2 (DSM 3953).</title>
        <authorList>
            <person name="Poehlein A."/>
            <person name="Andreesen J.R."/>
            <person name="Daniel R."/>
        </authorList>
    </citation>
    <scope>NUCLEOTIDE SEQUENCE [LARGE SCALE GENOMIC DNA]</scope>
    <source>
        <strain evidence="4 5">DSM 3953</strain>
    </source>
</reference>
<dbReference type="EC" id="5.2.1.8" evidence="4"/>